<sequence>NGGTLDESRVLSGSSQIDLPQGNRYLPDLIVLSESIKIEDIQHESLSSDLVEWNLEGEAFVEDRIERLALHLK</sequence>
<comment type="caution">
    <text evidence="1">The sequence shown here is derived from an EMBL/GenBank/DDBJ whole genome shotgun (WGS) entry which is preliminary data.</text>
</comment>
<feature type="non-terminal residue" evidence="1">
    <location>
        <position position="73"/>
    </location>
</feature>
<dbReference type="EMBL" id="BTRK01000006">
    <property type="protein sequence ID" value="GMR58416.1"/>
    <property type="molecule type" value="Genomic_DNA"/>
</dbReference>
<gene>
    <name evidence="1" type="ORF">PMAYCL1PPCAC_28611</name>
</gene>
<reference evidence="2" key="1">
    <citation type="submission" date="2022-10" db="EMBL/GenBank/DDBJ databases">
        <title>Genome assembly of Pristionchus species.</title>
        <authorList>
            <person name="Yoshida K."/>
            <person name="Sommer R.J."/>
        </authorList>
    </citation>
    <scope>NUCLEOTIDE SEQUENCE [LARGE SCALE GENOMIC DNA]</scope>
    <source>
        <strain evidence="2">RS5460</strain>
    </source>
</reference>
<proteinExistence type="predicted"/>
<evidence type="ECO:0000313" key="1">
    <source>
        <dbReference type="EMBL" id="GMR58416.1"/>
    </source>
</evidence>
<keyword evidence="2" id="KW-1185">Reference proteome</keyword>
<dbReference type="Proteomes" id="UP001328107">
    <property type="component" value="Unassembled WGS sequence"/>
</dbReference>
<name>A0AAN5D7T4_9BILA</name>
<protein>
    <submittedName>
        <fullName evidence="1">Uncharacterized protein</fullName>
    </submittedName>
</protein>
<accession>A0AAN5D7T4</accession>
<evidence type="ECO:0000313" key="2">
    <source>
        <dbReference type="Proteomes" id="UP001328107"/>
    </source>
</evidence>
<feature type="non-terminal residue" evidence="1">
    <location>
        <position position="1"/>
    </location>
</feature>
<dbReference type="AlphaFoldDB" id="A0AAN5D7T4"/>
<organism evidence="1 2">
    <name type="scientific">Pristionchus mayeri</name>
    <dbReference type="NCBI Taxonomy" id="1317129"/>
    <lineage>
        <taxon>Eukaryota</taxon>
        <taxon>Metazoa</taxon>
        <taxon>Ecdysozoa</taxon>
        <taxon>Nematoda</taxon>
        <taxon>Chromadorea</taxon>
        <taxon>Rhabditida</taxon>
        <taxon>Rhabditina</taxon>
        <taxon>Diplogasteromorpha</taxon>
        <taxon>Diplogasteroidea</taxon>
        <taxon>Neodiplogasteridae</taxon>
        <taxon>Pristionchus</taxon>
    </lineage>
</organism>